<dbReference type="InterPro" id="IPR010390">
    <property type="entry name" value="ABC-2_transporter-like"/>
</dbReference>
<proteinExistence type="predicted"/>
<organism evidence="2 3">
    <name type="scientific">Algisphaera agarilytica</name>
    <dbReference type="NCBI Taxonomy" id="1385975"/>
    <lineage>
        <taxon>Bacteria</taxon>
        <taxon>Pseudomonadati</taxon>
        <taxon>Planctomycetota</taxon>
        <taxon>Phycisphaerae</taxon>
        <taxon>Phycisphaerales</taxon>
        <taxon>Phycisphaeraceae</taxon>
        <taxon>Algisphaera</taxon>
    </lineage>
</organism>
<keyword evidence="1" id="KW-1133">Transmembrane helix</keyword>
<reference evidence="2 3" key="1">
    <citation type="submission" date="2020-08" db="EMBL/GenBank/DDBJ databases">
        <title>Genomic Encyclopedia of Type Strains, Phase IV (KMG-IV): sequencing the most valuable type-strain genomes for metagenomic binning, comparative biology and taxonomic classification.</title>
        <authorList>
            <person name="Goeker M."/>
        </authorList>
    </citation>
    <scope>NUCLEOTIDE SEQUENCE [LARGE SCALE GENOMIC DNA]</scope>
    <source>
        <strain evidence="2 3">DSM 103725</strain>
    </source>
</reference>
<comment type="caution">
    <text evidence="2">The sequence shown here is derived from an EMBL/GenBank/DDBJ whole genome shotgun (WGS) entry which is preliminary data.</text>
</comment>
<keyword evidence="1" id="KW-0812">Transmembrane</keyword>
<dbReference type="PANTHER" id="PTHR36832">
    <property type="entry name" value="SLR1174 PROTEIN-RELATED"/>
    <property type="match status" value="1"/>
</dbReference>
<gene>
    <name evidence="2" type="ORF">HNQ40_000277</name>
</gene>
<feature type="transmembrane region" description="Helical" evidence="1">
    <location>
        <begin position="61"/>
        <end position="81"/>
    </location>
</feature>
<dbReference type="Proteomes" id="UP000541810">
    <property type="component" value="Unassembled WGS sequence"/>
</dbReference>
<feature type="transmembrane region" description="Helical" evidence="1">
    <location>
        <begin position="239"/>
        <end position="261"/>
    </location>
</feature>
<sequence>MSAYTARTLRTFLTTWYAFMCQYRAEIFLWAIATSLPLIMMGVWVEAGNSGQFPGFTAVDAARYFIAVFAIRQLTIVWVIYEFEYHVVSGKLSPLLLHPIDPMVRYITELLGEQMARWPFGVLLVGLCFFIQPQALWGSEEDPGMWLPAWWRVILAVVACYAAFLLRFLLQYTIALLAFWLERVSAIDSLTMIPYTFLSGLVVPLQVMPDAAREAVLWTPFPYMVWLPATLIAGGEVDLVRGFATLAGWIVVLWLINRWLWRKGLKHYSAMGA</sequence>
<accession>A0A7X0H396</accession>
<evidence type="ECO:0000256" key="1">
    <source>
        <dbReference type="SAM" id="Phobius"/>
    </source>
</evidence>
<dbReference type="Pfam" id="PF06182">
    <property type="entry name" value="ABC2_membrane_6"/>
    <property type="match status" value="1"/>
</dbReference>
<evidence type="ECO:0000313" key="3">
    <source>
        <dbReference type="Proteomes" id="UP000541810"/>
    </source>
</evidence>
<dbReference type="AlphaFoldDB" id="A0A7X0H396"/>
<feature type="transmembrane region" description="Helical" evidence="1">
    <location>
        <begin position="118"/>
        <end position="137"/>
    </location>
</feature>
<feature type="transmembrane region" description="Helical" evidence="1">
    <location>
        <begin position="215"/>
        <end position="233"/>
    </location>
</feature>
<dbReference type="RefSeq" id="WP_184675642.1">
    <property type="nucleotide sequence ID" value="NZ_JACHGY010000001.1"/>
</dbReference>
<keyword evidence="3" id="KW-1185">Reference proteome</keyword>
<name>A0A7X0H396_9BACT</name>
<feature type="transmembrane region" description="Helical" evidence="1">
    <location>
        <begin position="149"/>
        <end position="170"/>
    </location>
</feature>
<keyword evidence="1" id="KW-0472">Membrane</keyword>
<feature type="transmembrane region" description="Helical" evidence="1">
    <location>
        <begin position="27"/>
        <end position="49"/>
    </location>
</feature>
<protein>
    <submittedName>
        <fullName evidence="2">ABC-2 type transport system permease protein</fullName>
    </submittedName>
</protein>
<dbReference type="EMBL" id="JACHGY010000001">
    <property type="protein sequence ID" value="MBB6428471.1"/>
    <property type="molecule type" value="Genomic_DNA"/>
</dbReference>
<dbReference type="PANTHER" id="PTHR36832:SF1">
    <property type="entry name" value="SLR1174 PROTEIN"/>
    <property type="match status" value="1"/>
</dbReference>
<evidence type="ECO:0000313" key="2">
    <source>
        <dbReference type="EMBL" id="MBB6428471.1"/>
    </source>
</evidence>